<dbReference type="Proteomes" id="UP000009169">
    <property type="component" value="Unassembled WGS sequence"/>
</dbReference>
<dbReference type="AlphaFoldDB" id="F2Q2M4"/>
<dbReference type="VEuPathDB" id="FungiDB:TEQG_07499"/>
<proteinExistence type="predicted"/>
<keyword evidence="2" id="KW-1185">Reference proteome</keyword>
<sequence length="189" mass="22175">MAELKIYYIKLSRLDAPTIRNVDRRPHDIWHIFRGERYQFMVCSSDPDIPNAFPVNDSFIHDNEDDFIEAATNASDLNKWGTYTEYERLVLNKCRESHGEVKREFLESLKRDLIEIKKKINALYYYRETSGLSLGILYLYGDLDGISKRGELKADQNLKILYLLMFYRRAIGAKKGILDDIRQSLLKAK</sequence>
<gene>
    <name evidence="1" type="ORF">TEQG_07499</name>
</gene>
<organism evidence="1 2">
    <name type="scientific">Trichophyton equinum (strain ATCC MYA-4606 / CBS 127.97)</name>
    <name type="common">Horse ringworm fungus</name>
    <dbReference type="NCBI Taxonomy" id="559882"/>
    <lineage>
        <taxon>Eukaryota</taxon>
        <taxon>Fungi</taxon>
        <taxon>Dikarya</taxon>
        <taxon>Ascomycota</taxon>
        <taxon>Pezizomycotina</taxon>
        <taxon>Eurotiomycetes</taxon>
        <taxon>Eurotiomycetidae</taxon>
        <taxon>Onygenales</taxon>
        <taxon>Arthrodermataceae</taxon>
        <taxon>Trichophyton</taxon>
    </lineage>
</organism>
<accession>F2Q2M4</accession>
<reference evidence="2" key="1">
    <citation type="journal article" date="2012" name="MBio">
        <title>Comparative genome analysis of Trichophyton rubrum and related dermatophytes reveals candidate genes involved in infection.</title>
        <authorList>
            <person name="Martinez D.A."/>
            <person name="Oliver B.G."/>
            <person name="Graeser Y."/>
            <person name="Goldberg J.M."/>
            <person name="Li W."/>
            <person name="Martinez-Rossi N.M."/>
            <person name="Monod M."/>
            <person name="Shelest E."/>
            <person name="Barton R.C."/>
            <person name="Birch E."/>
            <person name="Brakhage A.A."/>
            <person name="Chen Z."/>
            <person name="Gurr S.J."/>
            <person name="Heiman D."/>
            <person name="Heitman J."/>
            <person name="Kosti I."/>
            <person name="Rossi A."/>
            <person name="Saif S."/>
            <person name="Samalova M."/>
            <person name="Saunders C.W."/>
            <person name="Shea T."/>
            <person name="Summerbell R.C."/>
            <person name="Xu J."/>
            <person name="Young S."/>
            <person name="Zeng Q."/>
            <person name="Birren B.W."/>
            <person name="Cuomo C.A."/>
            <person name="White T.C."/>
        </authorList>
    </citation>
    <scope>NUCLEOTIDE SEQUENCE [LARGE SCALE GENOMIC DNA]</scope>
    <source>
        <strain evidence="2">ATCC MYA-4606 / CBS 127.97</strain>
    </source>
</reference>
<evidence type="ECO:0000313" key="2">
    <source>
        <dbReference type="Proteomes" id="UP000009169"/>
    </source>
</evidence>
<dbReference type="HOGENOM" id="CLU_1435396_0_0_1"/>
<protein>
    <submittedName>
        <fullName evidence="1">Uncharacterized protein</fullName>
    </submittedName>
</protein>
<name>F2Q2M4_TRIEC</name>
<dbReference type="EMBL" id="DS995778">
    <property type="protein sequence ID" value="EGE08392.1"/>
    <property type="molecule type" value="Genomic_DNA"/>
</dbReference>
<evidence type="ECO:0000313" key="1">
    <source>
        <dbReference type="EMBL" id="EGE08392.1"/>
    </source>
</evidence>
<dbReference type="eggNOG" id="ENOG502RQAE">
    <property type="taxonomic scope" value="Eukaryota"/>
</dbReference>